<evidence type="ECO:0000256" key="3">
    <source>
        <dbReference type="ARBA" id="ARBA00022448"/>
    </source>
</evidence>
<proteinExistence type="inferred from homology"/>
<dbReference type="FunFam" id="3.40.50.620:FF:000011">
    <property type="entry name" value="Electron transfer flavoprotein subunit beta"/>
    <property type="match status" value="1"/>
</dbReference>
<evidence type="ECO:0000256" key="2">
    <source>
        <dbReference type="ARBA" id="ARBA00007557"/>
    </source>
</evidence>
<sequence length="317" mass="34615">MIRETDAIIQLTDLPERNDTEADDVHHPSNLNSKLLLKKKKMLPTAATAFRASLANNLRVLVPIKRTVDYAVKIRVASDGKSVDTNVKHSVNPFDEIAVEEAVRLREKYKKEITRITAVSAGPAKTADVLRTALAMGADDAIHIETNDALEPLGVAKILSAIVKKAAEEEEVGLIILGKQAIDDDASQTGQMLAGLLDWPQATFASKLELLGKAAKGEEVQVTREVDGGLNVLKAKLPIVLTTDLRLNEPRYASLPNIMKAKKKPFKKYSLADLGLENDVKLRLETLKVEEPPKRQGGAKVESVDELVEKLKAAGRI</sequence>
<feature type="domain" description="Electron transfer flavoprotein alpha/beta-subunit N-terminal" evidence="7">
    <location>
        <begin position="79"/>
        <end position="278"/>
    </location>
</feature>
<evidence type="ECO:0000256" key="5">
    <source>
        <dbReference type="ARBA" id="ARBA00025416"/>
    </source>
</evidence>
<dbReference type="Proteomes" id="UP000077521">
    <property type="component" value="Unassembled WGS sequence"/>
</dbReference>
<evidence type="ECO:0000256" key="4">
    <source>
        <dbReference type="ARBA" id="ARBA00022982"/>
    </source>
</evidence>
<dbReference type="GO" id="GO:0009055">
    <property type="term" value="F:electron transfer activity"/>
    <property type="evidence" value="ECO:0007669"/>
    <property type="project" value="InterPro"/>
</dbReference>
<dbReference type="InterPro" id="IPR014730">
    <property type="entry name" value="ETF_a/b_N"/>
</dbReference>
<keyword evidence="9" id="KW-1185">Reference proteome</keyword>
<dbReference type="PANTHER" id="PTHR21294:SF8">
    <property type="entry name" value="ELECTRON TRANSFER FLAVOPROTEIN SUBUNIT BETA"/>
    <property type="match status" value="1"/>
</dbReference>
<evidence type="ECO:0000256" key="6">
    <source>
        <dbReference type="ARBA" id="ARBA00070315"/>
    </source>
</evidence>
<evidence type="ECO:0000259" key="7">
    <source>
        <dbReference type="SMART" id="SM00893"/>
    </source>
</evidence>
<organism evidence="8 9">
    <name type="scientific">Tilletia indica</name>
    <dbReference type="NCBI Taxonomy" id="43049"/>
    <lineage>
        <taxon>Eukaryota</taxon>
        <taxon>Fungi</taxon>
        <taxon>Dikarya</taxon>
        <taxon>Basidiomycota</taxon>
        <taxon>Ustilaginomycotina</taxon>
        <taxon>Exobasidiomycetes</taxon>
        <taxon>Tilletiales</taxon>
        <taxon>Tilletiaceae</taxon>
        <taxon>Tilletia</taxon>
    </lineage>
</organism>
<dbReference type="GO" id="GO:0009063">
    <property type="term" value="P:amino acid catabolic process"/>
    <property type="evidence" value="ECO:0007669"/>
    <property type="project" value="TreeGrafter"/>
</dbReference>
<name>A0A177TKB0_9BASI</name>
<keyword evidence="3" id="KW-0813">Transport</keyword>
<dbReference type="Pfam" id="PF01012">
    <property type="entry name" value="ETF"/>
    <property type="match status" value="1"/>
</dbReference>
<evidence type="ECO:0000313" key="8">
    <source>
        <dbReference type="EMBL" id="KAE8258014.1"/>
    </source>
</evidence>
<dbReference type="AlphaFoldDB" id="A0A177TKB0"/>
<dbReference type="CDD" id="cd01714">
    <property type="entry name" value="ETF_beta"/>
    <property type="match status" value="1"/>
</dbReference>
<protein>
    <recommendedName>
        <fullName evidence="6">Probable electron transfer flavoprotein subunit beta</fullName>
    </recommendedName>
</protein>
<dbReference type="InterPro" id="IPR033948">
    <property type="entry name" value="ETF_beta_N"/>
</dbReference>
<evidence type="ECO:0000256" key="1">
    <source>
        <dbReference type="ARBA" id="ARBA00004305"/>
    </source>
</evidence>
<dbReference type="EMBL" id="LWDF02000086">
    <property type="protein sequence ID" value="KAE8258014.1"/>
    <property type="molecule type" value="Genomic_DNA"/>
</dbReference>
<dbReference type="InterPro" id="IPR012255">
    <property type="entry name" value="ETF_b"/>
</dbReference>
<comment type="function">
    <text evidence="5">The electron transfer flavoprotein serves as a specific electron acceptor for several dehydrogenases, including five acyl-CoA dehydrogenases, glutaryl-CoA and sarcosine dehydrogenase. It transfers the electrons to the main mitochondrial respiratory chain via ETF-ubiquinone oxidoreductase (ETF dehydrogenase).</text>
</comment>
<dbReference type="GO" id="GO:0033539">
    <property type="term" value="P:fatty acid beta-oxidation using acyl-CoA dehydrogenase"/>
    <property type="evidence" value="ECO:0007669"/>
    <property type="project" value="TreeGrafter"/>
</dbReference>
<reference evidence="8" key="2">
    <citation type="journal article" date="2019" name="IMA Fungus">
        <title>Genome sequencing and comparison of five Tilletia species to identify candidate genes for the detection of regulated species infecting wheat.</title>
        <authorList>
            <person name="Nguyen H.D.T."/>
            <person name="Sultana T."/>
            <person name="Kesanakurti P."/>
            <person name="Hambleton S."/>
        </authorList>
    </citation>
    <scope>NUCLEOTIDE SEQUENCE</scope>
    <source>
        <strain evidence="8">DAOMC 236416</strain>
    </source>
</reference>
<dbReference type="SMART" id="SM00893">
    <property type="entry name" value="ETF"/>
    <property type="match status" value="1"/>
</dbReference>
<dbReference type="InterPro" id="IPR014729">
    <property type="entry name" value="Rossmann-like_a/b/a_fold"/>
</dbReference>
<dbReference type="Gene3D" id="3.40.50.620">
    <property type="entry name" value="HUPs"/>
    <property type="match status" value="1"/>
</dbReference>
<keyword evidence="4" id="KW-0249">Electron transport</keyword>
<dbReference type="GO" id="GO:0005759">
    <property type="term" value="C:mitochondrial matrix"/>
    <property type="evidence" value="ECO:0007669"/>
    <property type="project" value="UniProtKB-SubCell"/>
</dbReference>
<accession>A0A177TKB0</accession>
<gene>
    <name evidence="8" type="ORF">A4X13_0g1963</name>
</gene>
<comment type="subcellular location">
    <subcellularLocation>
        <location evidence="1">Mitochondrion matrix</location>
    </subcellularLocation>
</comment>
<comment type="similarity">
    <text evidence="2">Belongs to the ETF beta-subunit/FixA family.</text>
</comment>
<dbReference type="PANTHER" id="PTHR21294">
    <property type="entry name" value="ELECTRON TRANSFER FLAVOPROTEIN BETA-SUBUNIT"/>
    <property type="match status" value="1"/>
</dbReference>
<evidence type="ECO:0000313" key="9">
    <source>
        <dbReference type="Proteomes" id="UP000077521"/>
    </source>
</evidence>
<comment type="caution">
    <text evidence="8">The sequence shown here is derived from an EMBL/GenBank/DDBJ whole genome shotgun (WGS) entry which is preliminary data.</text>
</comment>
<dbReference type="SUPFAM" id="SSF52402">
    <property type="entry name" value="Adenine nucleotide alpha hydrolases-like"/>
    <property type="match status" value="1"/>
</dbReference>
<reference evidence="8" key="1">
    <citation type="submission" date="2016-04" db="EMBL/GenBank/DDBJ databases">
        <authorList>
            <person name="Nguyen H.D."/>
            <person name="Samba Siva P."/>
            <person name="Cullis J."/>
            <person name="Levesque C.A."/>
            <person name="Hambleton S."/>
        </authorList>
    </citation>
    <scope>NUCLEOTIDE SEQUENCE</scope>
    <source>
        <strain evidence="8">DAOMC 236416</strain>
    </source>
</reference>